<evidence type="ECO:0000313" key="2">
    <source>
        <dbReference type="Proteomes" id="UP001597368"/>
    </source>
</evidence>
<proteinExistence type="predicted"/>
<accession>A0ABW4SQE3</accession>
<sequence>MTRAFDARHVAFGLAALTVAVFGTQRAWSVSLEPLAWTLLGVTAGYSLSGSV</sequence>
<gene>
    <name evidence="1" type="ORF">ACFSKW_06675</name>
</gene>
<name>A0ABW4SQE3_9ACTN</name>
<protein>
    <submittedName>
        <fullName evidence="1">Uncharacterized protein</fullName>
    </submittedName>
</protein>
<organism evidence="1 2">
    <name type="scientific">Nonomuraea mangrovi</name>
    <dbReference type="NCBI Taxonomy" id="2316207"/>
    <lineage>
        <taxon>Bacteria</taxon>
        <taxon>Bacillati</taxon>
        <taxon>Actinomycetota</taxon>
        <taxon>Actinomycetes</taxon>
        <taxon>Streptosporangiales</taxon>
        <taxon>Streptosporangiaceae</taxon>
        <taxon>Nonomuraea</taxon>
    </lineage>
</organism>
<keyword evidence="2" id="KW-1185">Reference proteome</keyword>
<reference evidence="2" key="1">
    <citation type="journal article" date="2019" name="Int. J. Syst. Evol. Microbiol.">
        <title>The Global Catalogue of Microorganisms (GCM) 10K type strain sequencing project: providing services to taxonomists for standard genome sequencing and annotation.</title>
        <authorList>
            <consortium name="The Broad Institute Genomics Platform"/>
            <consortium name="The Broad Institute Genome Sequencing Center for Infectious Disease"/>
            <person name="Wu L."/>
            <person name="Ma J."/>
        </authorList>
    </citation>
    <scope>NUCLEOTIDE SEQUENCE [LARGE SCALE GENOMIC DNA]</scope>
    <source>
        <strain evidence="2">ICMP 6774ER</strain>
    </source>
</reference>
<comment type="caution">
    <text evidence="1">The sequence shown here is derived from an EMBL/GenBank/DDBJ whole genome shotgun (WGS) entry which is preliminary data.</text>
</comment>
<dbReference type="RefSeq" id="WP_358130098.1">
    <property type="nucleotide sequence ID" value="NZ_JBHUFV010000011.1"/>
</dbReference>
<dbReference type="Proteomes" id="UP001597368">
    <property type="component" value="Unassembled WGS sequence"/>
</dbReference>
<dbReference type="EMBL" id="JBHUFV010000011">
    <property type="protein sequence ID" value="MFD1931159.1"/>
    <property type="molecule type" value="Genomic_DNA"/>
</dbReference>
<evidence type="ECO:0000313" key="1">
    <source>
        <dbReference type="EMBL" id="MFD1931159.1"/>
    </source>
</evidence>